<dbReference type="AlphaFoldDB" id="A0A0M3JKJ2"/>
<evidence type="ECO:0000313" key="3">
    <source>
        <dbReference type="WBParaSite" id="ASIM_0000816601-mRNA-1"/>
    </source>
</evidence>
<name>A0A0M3JKJ2_ANISI</name>
<accession>A0A0M3JKJ2</accession>
<reference evidence="3" key="1">
    <citation type="submission" date="2017-02" db="UniProtKB">
        <authorList>
            <consortium name="WormBaseParasite"/>
        </authorList>
    </citation>
    <scope>IDENTIFICATION</scope>
</reference>
<dbReference type="WBParaSite" id="ASIM_0000816601-mRNA-1">
    <property type="protein sequence ID" value="ASIM_0000816601-mRNA-1"/>
    <property type="gene ID" value="ASIM_0000816601"/>
</dbReference>
<organism evidence="3">
    <name type="scientific">Anisakis simplex</name>
    <name type="common">Herring worm</name>
    <dbReference type="NCBI Taxonomy" id="6269"/>
    <lineage>
        <taxon>Eukaryota</taxon>
        <taxon>Metazoa</taxon>
        <taxon>Ecdysozoa</taxon>
        <taxon>Nematoda</taxon>
        <taxon>Chromadorea</taxon>
        <taxon>Rhabditida</taxon>
        <taxon>Spirurina</taxon>
        <taxon>Ascaridomorpha</taxon>
        <taxon>Ascaridoidea</taxon>
        <taxon>Anisakidae</taxon>
        <taxon>Anisakis</taxon>
        <taxon>Anisakis simplex complex</taxon>
    </lineage>
</organism>
<evidence type="ECO:0000313" key="2">
    <source>
        <dbReference type="Proteomes" id="UP000267096"/>
    </source>
</evidence>
<keyword evidence="2" id="KW-1185">Reference proteome</keyword>
<evidence type="ECO:0000313" key="1">
    <source>
        <dbReference type="EMBL" id="VDK30398.1"/>
    </source>
</evidence>
<sequence>MYSCSRNGPLKMQMTGWYARRLRRSQIVGSSVYCLDQVTCGHLVPEGLPESAIRLIHEEIGVKILKKFMIIQ</sequence>
<gene>
    <name evidence="1" type="ORF">ASIM_LOCUS7932</name>
</gene>
<dbReference type="Proteomes" id="UP000267096">
    <property type="component" value="Unassembled WGS sequence"/>
</dbReference>
<dbReference type="EMBL" id="UYRR01020243">
    <property type="protein sequence ID" value="VDK30398.1"/>
    <property type="molecule type" value="Genomic_DNA"/>
</dbReference>
<reference evidence="1 2" key="2">
    <citation type="submission" date="2018-11" db="EMBL/GenBank/DDBJ databases">
        <authorList>
            <consortium name="Pathogen Informatics"/>
        </authorList>
    </citation>
    <scope>NUCLEOTIDE SEQUENCE [LARGE SCALE GENOMIC DNA]</scope>
</reference>
<proteinExistence type="predicted"/>
<protein>
    <submittedName>
        <fullName evidence="3">Nudix hydrolase domain-containing protein</fullName>
    </submittedName>
</protein>